<evidence type="ECO:0000256" key="1">
    <source>
        <dbReference type="ARBA" id="ARBA00022737"/>
    </source>
</evidence>
<evidence type="ECO:0000313" key="7">
    <source>
        <dbReference type="Proteomes" id="UP001162131"/>
    </source>
</evidence>
<organism evidence="6 7">
    <name type="scientific">Blepharisma stoltei</name>
    <dbReference type="NCBI Taxonomy" id="1481888"/>
    <lineage>
        <taxon>Eukaryota</taxon>
        <taxon>Sar</taxon>
        <taxon>Alveolata</taxon>
        <taxon>Ciliophora</taxon>
        <taxon>Postciliodesmatophora</taxon>
        <taxon>Heterotrichea</taxon>
        <taxon>Heterotrichida</taxon>
        <taxon>Blepharismidae</taxon>
        <taxon>Blepharisma</taxon>
    </lineage>
</organism>
<keyword evidence="2 3" id="KW-0802">TPR repeat</keyword>
<feature type="region of interest" description="Disordered" evidence="4">
    <location>
        <begin position="1"/>
        <end position="34"/>
    </location>
</feature>
<dbReference type="Gene3D" id="1.25.40.10">
    <property type="entry name" value="Tetratricopeptide repeat domain"/>
    <property type="match status" value="2"/>
</dbReference>
<dbReference type="InterPro" id="IPR011990">
    <property type="entry name" value="TPR-like_helical_dom_sf"/>
</dbReference>
<dbReference type="FunFam" id="1.25.40.10:FF:000010">
    <property type="entry name" value="Stress-induced phosphoprotein 1"/>
    <property type="match status" value="1"/>
</dbReference>
<evidence type="ECO:0000313" key="6">
    <source>
        <dbReference type="EMBL" id="CAG9317627.1"/>
    </source>
</evidence>
<dbReference type="PANTHER" id="PTHR22904">
    <property type="entry name" value="TPR REPEAT CONTAINING PROTEIN"/>
    <property type="match status" value="1"/>
</dbReference>
<dbReference type="InterPro" id="IPR019734">
    <property type="entry name" value="TPR_rpt"/>
</dbReference>
<keyword evidence="1" id="KW-0677">Repeat</keyword>
<gene>
    <name evidence="6" type="ORF">BSTOLATCC_MIC18870</name>
</gene>
<dbReference type="InterPro" id="IPR041243">
    <property type="entry name" value="STI1/HOP_DP"/>
</dbReference>
<feature type="repeat" description="TPR" evidence="3">
    <location>
        <begin position="327"/>
        <end position="360"/>
    </location>
</feature>
<evidence type="ECO:0000256" key="2">
    <source>
        <dbReference type="ARBA" id="ARBA00022803"/>
    </source>
</evidence>
<feature type="domain" description="STI1/HOP DP" evidence="5">
    <location>
        <begin position="40"/>
        <end position="90"/>
    </location>
</feature>
<sequence>MNSISMSESGSENEIPRSPQGNSGNSNDDPLLSLFQGPSLAKLMTHPKTKEYFHQEDFVQYLNALNETKNTSLEFMSDPRFMECVGVLMGVDCSGPKNHTPQDQCQEDGNSDSHDEEYYNKQAAEEEKTLGNSAFGKKKWRVAMEHYDRAINLDPSEMTYINNKAACFFSIGEYQRCIELCDKALEIGKKNMADGKKIGRALSRKGHALEKLGRIDEAIDSLKLSLFEQNDDKVKFEVRDLERKKKKTVDDNYKNPGRAEENNLAANELFGEGDYEEAIKEYIECQKRLPNDINYLSNRAVCFIKLKQFYKALKDLDRILEIDHNHIQANIQKAFIHTVFKEYGKALECYEKVLQIDPDNQECKEGFKKVVRSLNFQIDCSDEDRMKRSLLDTSIKHILCDPQLIEFLEKVNLNKEQTTNPAILAAYAKLKEAGLLKATP</sequence>
<keyword evidence="7" id="KW-1185">Reference proteome</keyword>
<evidence type="ECO:0000259" key="5">
    <source>
        <dbReference type="Pfam" id="PF17830"/>
    </source>
</evidence>
<dbReference type="Pfam" id="PF17830">
    <property type="entry name" value="STI1-HOP_DP"/>
    <property type="match status" value="1"/>
</dbReference>
<dbReference type="Gene3D" id="1.10.260.100">
    <property type="match status" value="1"/>
</dbReference>
<dbReference type="Proteomes" id="UP001162131">
    <property type="component" value="Unassembled WGS sequence"/>
</dbReference>
<evidence type="ECO:0000256" key="3">
    <source>
        <dbReference type="PROSITE-ProRule" id="PRU00339"/>
    </source>
</evidence>
<name>A0AAU9J266_9CILI</name>
<protein>
    <recommendedName>
        <fullName evidence="5">STI1/HOP DP domain-containing protein</fullName>
    </recommendedName>
</protein>
<dbReference type="EMBL" id="CAJZBQ010000018">
    <property type="protein sequence ID" value="CAG9317627.1"/>
    <property type="molecule type" value="Genomic_DNA"/>
</dbReference>
<dbReference type="SMART" id="SM00028">
    <property type="entry name" value="TPR"/>
    <property type="match status" value="6"/>
</dbReference>
<reference evidence="6" key="1">
    <citation type="submission" date="2021-09" db="EMBL/GenBank/DDBJ databases">
        <authorList>
            <consortium name="AG Swart"/>
            <person name="Singh M."/>
            <person name="Singh A."/>
            <person name="Seah K."/>
            <person name="Emmerich C."/>
        </authorList>
    </citation>
    <scope>NUCLEOTIDE SEQUENCE</scope>
    <source>
        <strain evidence="6">ATCC30299</strain>
    </source>
</reference>
<feature type="repeat" description="TPR" evidence="3">
    <location>
        <begin position="124"/>
        <end position="157"/>
    </location>
</feature>
<dbReference type="Pfam" id="PF13181">
    <property type="entry name" value="TPR_8"/>
    <property type="match status" value="2"/>
</dbReference>
<dbReference type="PANTHER" id="PTHR22904:SF523">
    <property type="entry name" value="STRESS-INDUCED-PHOSPHOPROTEIN 1"/>
    <property type="match status" value="1"/>
</dbReference>
<comment type="caution">
    <text evidence="6">The sequence shown here is derived from an EMBL/GenBank/DDBJ whole genome shotgun (WGS) entry which is preliminary data.</text>
</comment>
<evidence type="ECO:0000256" key="4">
    <source>
        <dbReference type="SAM" id="MobiDB-lite"/>
    </source>
</evidence>
<dbReference type="AlphaFoldDB" id="A0AAU9J266"/>
<dbReference type="GO" id="GO:0051879">
    <property type="term" value="F:Hsp90 protein binding"/>
    <property type="evidence" value="ECO:0007669"/>
    <property type="project" value="TreeGrafter"/>
</dbReference>
<proteinExistence type="predicted"/>
<feature type="compositionally biased region" description="Polar residues" evidence="4">
    <location>
        <begin position="1"/>
        <end position="12"/>
    </location>
</feature>
<dbReference type="SUPFAM" id="SSF48452">
    <property type="entry name" value="TPR-like"/>
    <property type="match status" value="2"/>
</dbReference>
<accession>A0AAU9J266</accession>
<feature type="compositionally biased region" description="Polar residues" evidence="4">
    <location>
        <begin position="19"/>
        <end position="28"/>
    </location>
</feature>
<dbReference type="PROSITE" id="PS50005">
    <property type="entry name" value="TPR"/>
    <property type="match status" value="2"/>
</dbReference>